<comment type="caution">
    <text evidence="3">The sequence shown here is derived from an EMBL/GenBank/DDBJ whole genome shotgun (WGS) entry which is preliminary data.</text>
</comment>
<proteinExistence type="predicted"/>
<sequence>MKYILAICICVLSFFSISQSIEGVWNTYNSAGEIKSEVEIYIKDGKLYGKLIKLHKAAVAKSDARCVKCTDYRKNQPIIGMVFISGLKKSGNEWTGDKLILDPNKGEVYDVKIWLTDDDELGVRGYLGWFYQTEYWKRKK</sequence>
<reference evidence="3 4" key="1">
    <citation type="submission" date="2019-02" db="EMBL/GenBank/DDBJ databases">
        <title>Genome sequence of the sea-ice species Brumimicrobium glaciale.</title>
        <authorList>
            <person name="Bowman J.P."/>
        </authorList>
    </citation>
    <scope>NUCLEOTIDE SEQUENCE [LARGE SCALE GENOMIC DNA]</scope>
    <source>
        <strain evidence="3 4">IC156</strain>
    </source>
</reference>
<gene>
    <name evidence="3" type="ORF">ERX46_12610</name>
</gene>
<dbReference type="OrthoDB" id="9814399at2"/>
<evidence type="ECO:0000259" key="2">
    <source>
        <dbReference type="Pfam" id="PF09917"/>
    </source>
</evidence>
<dbReference type="Pfam" id="PF09917">
    <property type="entry name" value="DUF2147"/>
    <property type="match status" value="1"/>
</dbReference>
<evidence type="ECO:0000313" key="3">
    <source>
        <dbReference type="EMBL" id="RYM32892.1"/>
    </source>
</evidence>
<dbReference type="AlphaFoldDB" id="A0A4Q4KI53"/>
<keyword evidence="4" id="KW-1185">Reference proteome</keyword>
<feature type="signal peptide" evidence="1">
    <location>
        <begin position="1"/>
        <end position="20"/>
    </location>
</feature>
<name>A0A4Q4KI53_9FLAO</name>
<dbReference type="RefSeq" id="WP_130094229.1">
    <property type="nucleotide sequence ID" value="NZ_SETE01000005.1"/>
</dbReference>
<keyword evidence="1" id="KW-0732">Signal</keyword>
<feature type="chain" id="PRO_5020327089" evidence="1">
    <location>
        <begin position="21"/>
        <end position="140"/>
    </location>
</feature>
<accession>A0A4Q4KI53</accession>
<evidence type="ECO:0000313" key="4">
    <source>
        <dbReference type="Proteomes" id="UP000293952"/>
    </source>
</evidence>
<dbReference type="EMBL" id="SETE01000005">
    <property type="protein sequence ID" value="RYM32892.1"/>
    <property type="molecule type" value="Genomic_DNA"/>
</dbReference>
<organism evidence="3 4">
    <name type="scientific">Brumimicrobium glaciale</name>
    <dbReference type="NCBI Taxonomy" id="200475"/>
    <lineage>
        <taxon>Bacteria</taxon>
        <taxon>Pseudomonadati</taxon>
        <taxon>Bacteroidota</taxon>
        <taxon>Flavobacteriia</taxon>
        <taxon>Flavobacteriales</taxon>
        <taxon>Crocinitomicaceae</taxon>
        <taxon>Brumimicrobium</taxon>
    </lineage>
</organism>
<dbReference type="InterPro" id="IPR019223">
    <property type="entry name" value="DUF2147"/>
</dbReference>
<dbReference type="Proteomes" id="UP000293952">
    <property type="component" value="Unassembled WGS sequence"/>
</dbReference>
<dbReference type="PANTHER" id="PTHR36919">
    <property type="entry name" value="BLR1215 PROTEIN"/>
    <property type="match status" value="1"/>
</dbReference>
<dbReference type="PANTHER" id="PTHR36919:SF3">
    <property type="entry name" value="BLL5882 PROTEIN"/>
    <property type="match status" value="1"/>
</dbReference>
<evidence type="ECO:0000256" key="1">
    <source>
        <dbReference type="SAM" id="SignalP"/>
    </source>
</evidence>
<dbReference type="Gene3D" id="2.40.128.520">
    <property type="match status" value="1"/>
</dbReference>
<protein>
    <submittedName>
        <fullName evidence="3">DUF2147 domain-containing protein</fullName>
    </submittedName>
</protein>
<feature type="domain" description="DUF2147" evidence="2">
    <location>
        <begin position="23"/>
        <end position="138"/>
    </location>
</feature>